<dbReference type="AlphaFoldDB" id="A0A922NZZ6"/>
<dbReference type="PROSITE" id="PS50043">
    <property type="entry name" value="HTH_LUXR_2"/>
    <property type="match status" value="1"/>
</dbReference>
<dbReference type="SUPFAM" id="SSF75516">
    <property type="entry name" value="Pheromone-binding domain of LuxR-like quorum-sensing transcription factors"/>
    <property type="match status" value="1"/>
</dbReference>
<dbReference type="Pfam" id="PF00196">
    <property type="entry name" value="GerE"/>
    <property type="match status" value="1"/>
</dbReference>
<evidence type="ECO:0000256" key="2">
    <source>
        <dbReference type="ARBA" id="ARBA00023125"/>
    </source>
</evidence>
<dbReference type="InterPro" id="IPR000792">
    <property type="entry name" value="Tscrpt_reg_LuxR_C"/>
</dbReference>
<reference evidence="5 6" key="1">
    <citation type="submission" date="2014-06" db="EMBL/GenBank/DDBJ databases">
        <title>Rhizobium pelagicum/R2-400B4.</title>
        <authorList>
            <person name="Kimes N.E."/>
            <person name="Lopez-Perez M."/>
        </authorList>
    </citation>
    <scope>NUCLEOTIDE SEQUENCE [LARGE SCALE GENOMIC DNA]</scope>
    <source>
        <strain evidence="5 6">R2-400B4</strain>
    </source>
</reference>
<dbReference type="Gene3D" id="3.30.450.80">
    <property type="entry name" value="Transcription factor LuxR-like, autoinducer-binding domain"/>
    <property type="match status" value="1"/>
</dbReference>
<evidence type="ECO:0000313" key="6">
    <source>
        <dbReference type="Proteomes" id="UP000052167"/>
    </source>
</evidence>
<dbReference type="Pfam" id="PF03472">
    <property type="entry name" value="Autoind_bind"/>
    <property type="match status" value="1"/>
</dbReference>
<dbReference type="InterPro" id="IPR036388">
    <property type="entry name" value="WH-like_DNA-bd_sf"/>
</dbReference>
<comment type="caution">
    <text evidence="5">The sequence shown here is derived from an EMBL/GenBank/DDBJ whole genome shotgun (WGS) entry which is preliminary data.</text>
</comment>
<dbReference type="EMBL" id="JOKJ01000005">
    <property type="protein sequence ID" value="KEQ09832.1"/>
    <property type="molecule type" value="Genomic_DNA"/>
</dbReference>
<dbReference type="GO" id="GO:0006355">
    <property type="term" value="P:regulation of DNA-templated transcription"/>
    <property type="evidence" value="ECO:0007669"/>
    <property type="project" value="InterPro"/>
</dbReference>
<dbReference type="SUPFAM" id="SSF46894">
    <property type="entry name" value="C-terminal effector domain of the bipartite response regulators"/>
    <property type="match status" value="1"/>
</dbReference>
<keyword evidence="3" id="KW-0804">Transcription</keyword>
<accession>A0A922NZZ6</accession>
<dbReference type="GO" id="GO:0003677">
    <property type="term" value="F:DNA binding"/>
    <property type="evidence" value="ECO:0007669"/>
    <property type="project" value="UniProtKB-KW"/>
</dbReference>
<organism evidence="5 6">
    <name type="scientific">Pseudorhizobium pelagicum</name>
    <dbReference type="NCBI Taxonomy" id="1509405"/>
    <lineage>
        <taxon>Bacteria</taxon>
        <taxon>Pseudomonadati</taxon>
        <taxon>Pseudomonadota</taxon>
        <taxon>Alphaproteobacteria</taxon>
        <taxon>Hyphomicrobiales</taxon>
        <taxon>Rhizobiaceae</taxon>
        <taxon>Rhizobium/Agrobacterium group</taxon>
        <taxon>Pseudorhizobium</taxon>
    </lineage>
</organism>
<evidence type="ECO:0000256" key="1">
    <source>
        <dbReference type="ARBA" id="ARBA00023015"/>
    </source>
</evidence>
<proteinExistence type="predicted"/>
<evidence type="ECO:0000256" key="3">
    <source>
        <dbReference type="ARBA" id="ARBA00023163"/>
    </source>
</evidence>
<dbReference type="InterPro" id="IPR036693">
    <property type="entry name" value="TF_LuxR_autoind-bd_dom_sf"/>
</dbReference>
<dbReference type="PRINTS" id="PR00038">
    <property type="entry name" value="HTHLUXR"/>
</dbReference>
<feature type="domain" description="HTH luxR-type" evidence="4">
    <location>
        <begin position="173"/>
        <end position="238"/>
    </location>
</feature>
<keyword evidence="6" id="KW-1185">Reference proteome</keyword>
<dbReference type="Gene3D" id="1.10.10.10">
    <property type="entry name" value="Winged helix-like DNA-binding domain superfamily/Winged helix DNA-binding domain"/>
    <property type="match status" value="1"/>
</dbReference>
<keyword evidence="2" id="KW-0238">DNA-binding</keyword>
<evidence type="ECO:0000259" key="4">
    <source>
        <dbReference type="PROSITE" id="PS50043"/>
    </source>
</evidence>
<dbReference type="OrthoDB" id="8113315at2"/>
<dbReference type="InterPro" id="IPR005143">
    <property type="entry name" value="TF_LuxR_autoind-bd_dom"/>
</dbReference>
<dbReference type="PANTHER" id="PTHR44688:SF16">
    <property type="entry name" value="DNA-BINDING TRANSCRIPTIONAL ACTIVATOR DEVR_DOSR"/>
    <property type="match status" value="1"/>
</dbReference>
<dbReference type="PROSITE" id="PS00622">
    <property type="entry name" value="HTH_LUXR_1"/>
    <property type="match status" value="1"/>
</dbReference>
<name>A0A922NZZ6_9HYPH</name>
<dbReference type="Proteomes" id="UP000052167">
    <property type="component" value="Unassembled WGS sequence"/>
</dbReference>
<dbReference type="SMART" id="SM00421">
    <property type="entry name" value="HTH_LUXR"/>
    <property type="match status" value="1"/>
</dbReference>
<dbReference type="InterPro" id="IPR016032">
    <property type="entry name" value="Sig_transdc_resp-reg_C-effctor"/>
</dbReference>
<evidence type="ECO:0000313" key="5">
    <source>
        <dbReference type="EMBL" id="KEQ09832.1"/>
    </source>
</evidence>
<sequence>MEKPERQTILSRTISTANSQADVLAALEQTAHAFDFSFVTLLMMPTRPEDLLARLLIQTTLPSQFVQEFDQSRFLSVSPVMPLLISSMLPRTWTLESAEMLHRESFPKDLAQLLNRFGMKTSAVMPLHSLEGERFLLQFDGERPPVGQSELNELGMIALHAFDVFEKLRRAERFTLPGPLSARELEVVRWTAQGKTSVEIGRILSLSDHTVNAHMTNAIKKMDCVNRTQLVAKAIRLGLIN</sequence>
<dbReference type="CDD" id="cd06170">
    <property type="entry name" value="LuxR_C_like"/>
    <property type="match status" value="1"/>
</dbReference>
<protein>
    <recommendedName>
        <fullName evidence="4">HTH luxR-type domain-containing protein</fullName>
    </recommendedName>
</protein>
<gene>
    <name evidence="5" type="ORF">GV68_21005</name>
</gene>
<keyword evidence="1" id="KW-0805">Transcription regulation</keyword>
<dbReference type="PANTHER" id="PTHR44688">
    <property type="entry name" value="DNA-BINDING TRANSCRIPTIONAL ACTIVATOR DEVR_DOSR"/>
    <property type="match status" value="1"/>
</dbReference>